<dbReference type="EMBL" id="HACG01020345">
    <property type="protein sequence ID" value="CEK67210.1"/>
    <property type="molecule type" value="Transcribed_RNA"/>
</dbReference>
<dbReference type="PANTHER" id="PTHR22692:SF26">
    <property type="entry name" value="SH3 DOMAIN-CONTAINING PROTEIN"/>
    <property type="match status" value="1"/>
</dbReference>
<dbReference type="PANTHER" id="PTHR22692">
    <property type="entry name" value="MYOSIN VII, XV"/>
    <property type="match status" value="1"/>
</dbReference>
<organism evidence="2">
    <name type="scientific">Arion vulgaris</name>
    <dbReference type="NCBI Taxonomy" id="1028688"/>
    <lineage>
        <taxon>Eukaryota</taxon>
        <taxon>Metazoa</taxon>
        <taxon>Spiralia</taxon>
        <taxon>Lophotrochozoa</taxon>
        <taxon>Mollusca</taxon>
        <taxon>Gastropoda</taxon>
        <taxon>Heterobranchia</taxon>
        <taxon>Euthyneura</taxon>
        <taxon>Panpulmonata</taxon>
        <taxon>Eupulmonata</taxon>
        <taxon>Stylommatophora</taxon>
        <taxon>Helicina</taxon>
        <taxon>Arionoidea</taxon>
        <taxon>Arionidae</taxon>
        <taxon>Arion</taxon>
    </lineage>
</organism>
<dbReference type="PROSITE" id="PS51016">
    <property type="entry name" value="MYTH4"/>
    <property type="match status" value="1"/>
</dbReference>
<feature type="non-terminal residue" evidence="2">
    <location>
        <position position="74"/>
    </location>
</feature>
<dbReference type="AlphaFoldDB" id="A0A0B6ZHH4"/>
<accession>A0A0B6ZHH4</accession>
<reference evidence="2" key="1">
    <citation type="submission" date="2014-12" db="EMBL/GenBank/DDBJ databases">
        <title>Insight into the proteome of Arion vulgaris.</title>
        <authorList>
            <person name="Aradska J."/>
            <person name="Bulat T."/>
            <person name="Smidak R."/>
            <person name="Sarate P."/>
            <person name="Gangsoo J."/>
            <person name="Sialana F."/>
            <person name="Bilban M."/>
            <person name="Lubec G."/>
        </authorList>
    </citation>
    <scope>NUCLEOTIDE SEQUENCE</scope>
    <source>
        <tissue evidence="2">Skin</tissue>
    </source>
</reference>
<dbReference type="GO" id="GO:0005856">
    <property type="term" value="C:cytoskeleton"/>
    <property type="evidence" value="ECO:0007669"/>
    <property type="project" value="InterPro"/>
</dbReference>
<sequence>WGVQLEPIRGPITPVQGEENLSRACAVFKLILRFMCDTHMNEKREKLLSDFIVQMGLKYEGIRDEILCQLANQT</sequence>
<feature type="non-terminal residue" evidence="2">
    <location>
        <position position="1"/>
    </location>
</feature>
<proteinExistence type="predicted"/>
<feature type="domain" description="MyTH4" evidence="1">
    <location>
        <begin position="3"/>
        <end position="74"/>
    </location>
</feature>
<protein>
    <recommendedName>
        <fullName evidence="1">MyTH4 domain-containing protein</fullName>
    </recommendedName>
</protein>
<gene>
    <name evidence="2" type="primary">ORF61754</name>
</gene>
<dbReference type="InterPro" id="IPR051567">
    <property type="entry name" value="Unconventional_Myosin_ATPase"/>
</dbReference>
<evidence type="ECO:0000313" key="2">
    <source>
        <dbReference type="EMBL" id="CEK67210.1"/>
    </source>
</evidence>
<dbReference type="Gene3D" id="1.25.40.530">
    <property type="entry name" value="MyTH4 domain"/>
    <property type="match status" value="1"/>
</dbReference>
<dbReference type="InterPro" id="IPR038185">
    <property type="entry name" value="MyTH4_dom_sf"/>
</dbReference>
<name>A0A0B6ZHH4_9EUPU</name>
<evidence type="ECO:0000259" key="1">
    <source>
        <dbReference type="PROSITE" id="PS51016"/>
    </source>
</evidence>
<dbReference type="InterPro" id="IPR000857">
    <property type="entry name" value="MyTH4_dom"/>
</dbReference>